<keyword evidence="1" id="KW-0678">Repressor</keyword>
<dbReference type="Pfam" id="PF13977">
    <property type="entry name" value="TetR_C_6"/>
    <property type="match status" value="1"/>
</dbReference>
<dbReference type="SUPFAM" id="SSF48498">
    <property type="entry name" value="Tetracyclin repressor-like, C-terminal domain"/>
    <property type="match status" value="1"/>
</dbReference>
<dbReference type="SUPFAM" id="SSF46689">
    <property type="entry name" value="Homeodomain-like"/>
    <property type="match status" value="1"/>
</dbReference>
<dbReference type="Proteomes" id="UP000276588">
    <property type="component" value="Unassembled WGS sequence"/>
</dbReference>
<evidence type="ECO:0000256" key="1">
    <source>
        <dbReference type="ARBA" id="ARBA00022491"/>
    </source>
</evidence>
<reference evidence="7 8" key="1">
    <citation type="submission" date="2018-06" db="EMBL/GenBank/DDBJ databases">
        <title>Halonotius sp. F13-13 a new haloarchaeeon isolated from a solar saltern from Isla Cristina, Huelva, Spain.</title>
        <authorList>
            <person name="Duran-Viseras A."/>
            <person name="Sanchez-Porro C."/>
            <person name="Ventosa A."/>
        </authorList>
    </citation>
    <scope>NUCLEOTIDE SEQUENCE [LARGE SCALE GENOMIC DNA]</scope>
    <source>
        <strain evidence="7 8">F13-13</strain>
    </source>
</reference>
<dbReference type="PANTHER" id="PTHR43479:SF11">
    <property type="entry name" value="ACREF_ENVCD OPERON REPRESSOR-RELATED"/>
    <property type="match status" value="1"/>
</dbReference>
<evidence type="ECO:0000256" key="4">
    <source>
        <dbReference type="ARBA" id="ARBA00023163"/>
    </source>
</evidence>
<evidence type="ECO:0000256" key="5">
    <source>
        <dbReference type="PROSITE-ProRule" id="PRU00335"/>
    </source>
</evidence>
<dbReference type="EMBL" id="QKNY01000011">
    <property type="protein sequence ID" value="RJX43021.1"/>
    <property type="molecule type" value="Genomic_DNA"/>
</dbReference>
<dbReference type="InterPro" id="IPR009057">
    <property type="entry name" value="Homeodomain-like_sf"/>
</dbReference>
<dbReference type="RefSeq" id="WP_120102830.1">
    <property type="nucleotide sequence ID" value="NZ_QKNY01000011.1"/>
</dbReference>
<dbReference type="GO" id="GO:0003677">
    <property type="term" value="F:DNA binding"/>
    <property type="evidence" value="ECO:0007669"/>
    <property type="project" value="UniProtKB-UniRule"/>
</dbReference>
<evidence type="ECO:0000313" key="7">
    <source>
        <dbReference type="EMBL" id="RJX43021.1"/>
    </source>
</evidence>
<keyword evidence="3 5" id="KW-0238">DNA-binding</keyword>
<dbReference type="PROSITE" id="PS50977">
    <property type="entry name" value="HTH_TETR_2"/>
    <property type="match status" value="1"/>
</dbReference>
<keyword evidence="4" id="KW-0804">Transcription</keyword>
<dbReference type="InterPro" id="IPR001647">
    <property type="entry name" value="HTH_TetR"/>
</dbReference>
<dbReference type="PANTHER" id="PTHR43479">
    <property type="entry name" value="ACREF/ENVCD OPERON REPRESSOR-RELATED"/>
    <property type="match status" value="1"/>
</dbReference>
<organism evidence="7 8">
    <name type="scientific">Halonotius aquaticus</name>
    <dbReference type="NCBI Taxonomy" id="2216978"/>
    <lineage>
        <taxon>Archaea</taxon>
        <taxon>Methanobacteriati</taxon>
        <taxon>Methanobacteriota</taxon>
        <taxon>Stenosarchaea group</taxon>
        <taxon>Halobacteria</taxon>
        <taxon>Halobacteriales</taxon>
        <taxon>Haloferacaceae</taxon>
        <taxon>Halonotius</taxon>
    </lineage>
</organism>
<evidence type="ECO:0000259" key="6">
    <source>
        <dbReference type="PROSITE" id="PS50977"/>
    </source>
</evidence>
<proteinExistence type="predicted"/>
<dbReference type="InterPro" id="IPR050624">
    <property type="entry name" value="HTH-type_Tx_Regulator"/>
</dbReference>
<name>A0A3A6Q7D1_9EURY</name>
<keyword evidence="8" id="KW-1185">Reference proteome</keyword>
<dbReference type="InterPro" id="IPR036271">
    <property type="entry name" value="Tet_transcr_reg_TetR-rel_C_sf"/>
</dbReference>
<gene>
    <name evidence="7" type="ORF">DM826_07710</name>
</gene>
<feature type="domain" description="HTH tetR-type" evidence="6">
    <location>
        <begin position="12"/>
        <end position="72"/>
    </location>
</feature>
<accession>A0A3A6Q7D1</accession>
<evidence type="ECO:0000313" key="8">
    <source>
        <dbReference type="Proteomes" id="UP000276588"/>
    </source>
</evidence>
<dbReference type="AlphaFoldDB" id="A0A3A6Q7D1"/>
<dbReference type="Pfam" id="PF00440">
    <property type="entry name" value="TetR_N"/>
    <property type="match status" value="1"/>
</dbReference>
<keyword evidence="2" id="KW-0805">Transcription regulation</keyword>
<dbReference type="OrthoDB" id="135877at2157"/>
<feature type="DNA-binding region" description="H-T-H motif" evidence="5">
    <location>
        <begin position="35"/>
        <end position="54"/>
    </location>
</feature>
<protein>
    <submittedName>
        <fullName evidence="7">TetR/AcrR family transcriptional regulator</fullName>
    </submittedName>
</protein>
<sequence>MANGTNFFSNTSGTREEILESTFHALCEHGYAGLTISKIGDHFDKSQSLIYHHYDNKDDLLLDLLEYILEELESQVPLSTQSPKEYINEIVEQIFGDTDSSNAQFSKAVLELRAQTAHNEEYRELFKRSDEFVRKQIALVIQEGSEQGVFDVNQPKQAAALFQTVIVGIQGQRTTDDQNMIGSTKAEFQRYVDQCLLSSAERK</sequence>
<evidence type="ECO:0000256" key="2">
    <source>
        <dbReference type="ARBA" id="ARBA00023015"/>
    </source>
</evidence>
<evidence type="ECO:0000256" key="3">
    <source>
        <dbReference type="ARBA" id="ARBA00023125"/>
    </source>
</evidence>
<dbReference type="Gene3D" id="1.10.357.10">
    <property type="entry name" value="Tetracycline Repressor, domain 2"/>
    <property type="match status" value="1"/>
</dbReference>
<comment type="caution">
    <text evidence="7">The sequence shown here is derived from an EMBL/GenBank/DDBJ whole genome shotgun (WGS) entry which is preliminary data.</text>
</comment>
<dbReference type="InterPro" id="IPR039538">
    <property type="entry name" value="BetI_C"/>
</dbReference>